<gene>
    <name evidence="2" type="ORF">AACH10_00690</name>
</gene>
<dbReference type="Pfam" id="PF13174">
    <property type="entry name" value="TPR_6"/>
    <property type="match status" value="1"/>
</dbReference>
<evidence type="ECO:0000313" key="2">
    <source>
        <dbReference type="EMBL" id="MEK8048749.1"/>
    </source>
</evidence>
<organism evidence="2 3">
    <name type="scientific">Pseudaquabacterium inlustre</name>
    <dbReference type="NCBI Taxonomy" id="2984192"/>
    <lineage>
        <taxon>Bacteria</taxon>
        <taxon>Pseudomonadati</taxon>
        <taxon>Pseudomonadota</taxon>
        <taxon>Betaproteobacteria</taxon>
        <taxon>Burkholderiales</taxon>
        <taxon>Sphaerotilaceae</taxon>
        <taxon>Pseudaquabacterium</taxon>
    </lineage>
</organism>
<keyword evidence="1" id="KW-0732">Signal</keyword>
<proteinExistence type="predicted"/>
<protein>
    <recommendedName>
        <fullName evidence="4">Tetratricopeptide repeat protein</fullName>
    </recommendedName>
</protein>
<dbReference type="RefSeq" id="WP_341408424.1">
    <property type="nucleotide sequence ID" value="NZ_JBBUTH010000001.1"/>
</dbReference>
<dbReference type="EMBL" id="JBBUTH010000001">
    <property type="protein sequence ID" value="MEK8048749.1"/>
    <property type="molecule type" value="Genomic_DNA"/>
</dbReference>
<dbReference type="InterPro" id="IPR019734">
    <property type="entry name" value="TPR_rpt"/>
</dbReference>
<feature type="chain" id="PRO_5047260611" description="Tetratricopeptide repeat protein" evidence="1">
    <location>
        <begin position="23"/>
        <end position="402"/>
    </location>
</feature>
<keyword evidence="3" id="KW-1185">Reference proteome</keyword>
<comment type="caution">
    <text evidence="2">The sequence shown here is derived from an EMBL/GenBank/DDBJ whole genome shotgun (WGS) entry which is preliminary data.</text>
</comment>
<accession>A0ABU9CA43</accession>
<dbReference type="Proteomes" id="UP001365405">
    <property type="component" value="Unassembled WGS sequence"/>
</dbReference>
<name>A0ABU9CA43_9BURK</name>
<evidence type="ECO:0008006" key="4">
    <source>
        <dbReference type="Google" id="ProtNLM"/>
    </source>
</evidence>
<evidence type="ECO:0000313" key="3">
    <source>
        <dbReference type="Proteomes" id="UP001365405"/>
    </source>
</evidence>
<feature type="signal peptide" evidence="1">
    <location>
        <begin position="1"/>
        <end position="22"/>
    </location>
</feature>
<reference evidence="2 3" key="1">
    <citation type="submission" date="2024-04" db="EMBL/GenBank/DDBJ databases">
        <title>Novel species of the genus Ideonella isolated from streams.</title>
        <authorList>
            <person name="Lu H."/>
        </authorList>
    </citation>
    <scope>NUCLEOTIDE SEQUENCE [LARGE SCALE GENOMIC DNA]</scope>
    <source>
        <strain evidence="2 3">DXS22W</strain>
    </source>
</reference>
<sequence>MTKIHALAAAVALAVTMGTAHAQALRPEVGKPLQQAYELIKAGKGKEALAKVREAEAVGGKTPTETLQIERMKAAAAQRAGDHATAIQALESLHGKTSGAEQGQIAEQIASAYASAKDNAKASQWAQKAAAAGNNSASLKQLQAYLQGASGDYNAIAKDAAAAVQAAEGAGRKPEEGDLLRLADAQQRTGNAAGQTATLEKLLANYPKKDYWAIYLGRVRSKAGFSDRYALDLMRLKLATGNLSKTEDFMEMAQLALQAGLASEGKAIVDKGFASGALGTGAEAERHKRLRDLAVKQEAEGKGSIEQRATAAASQKDGNDLVQVGYAYVTMGQVDKGLPLIEQGIAKGGLKRPDEAKLRLGLAQLAAKNKAKAVQTLRSVQGNDGAADIGRLWALYANTNGG</sequence>
<evidence type="ECO:0000256" key="1">
    <source>
        <dbReference type="SAM" id="SignalP"/>
    </source>
</evidence>